<evidence type="ECO:0000313" key="3">
    <source>
        <dbReference type="Proteomes" id="UP000566819"/>
    </source>
</evidence>
<dbReference type="SUPFAM" id="SSF103473">
    <property type="entry name" value="MFS general substrate transporter"/>
    <property type="match status" value="1"/>
</dbReference>
<evidence type="ECO:0000313" key="2">
    <source>
        <dbReference type="EMBL" id="KAF4630284.1"/>
    </source>
</evidence>
<dbReference type="InterPro" id="IPR036259">
    <property type="entry name" value="MFS_trans_sf"/>
</dbReference>
<reference evidence="2 3" key="1">
    <citation type="submission" date="2020-03" db="EMBL/GenBank/DDBJ databases">
        <title>Draft Genome Sequence of Cudoniella acicularis.</title>
        <authorList>
            <person name="Buettner E."/>
            <person name="Kellner H."/>
        </authorList>
    </citation>
    <scope>NUCLEOTIDE SEQUENCE [LARGE SCALE GENOMIC DNA]</scope>
    <source>
        <strain evidence="2 3">DSM 108380</strain>
    </source>
</reference>
<dbReference type="OrthoDB" id="1935484at2759"/>
<keyword evidence="1" id="KW-1133">Transmembrane helix</keyword>
<dbReference type="EMBL" id="JAAMPI010000567">
    <property type="protein sequence ID" value="KAF4630284.1"/>
    <property type="molecule type" value="Genomic_DNA"/>
</dbReference>
<dbReference type="Proteomes" id="UP000566819">
    <property type="component" value="Unassembled WGS sequence"/>
</dbReference>
<proteinExistence type="predicted"/>
<keyword evidence="1" id="KW-0472">Membrane</keyword>
<gene>
    <name evidence="2" type="ORF">G7Y89_g7862</name>
</gene>
<comment type="caution">
    <text evidence="2">The sequence shown here is derived from an EMBL/GenBank/DDBJ whole genome shotgun (WGS) entry which is preliminary data.</text>
</comment>
<sequence>MFIPSSRHRSNPSLVTKYSLKGLGFDTFQTKLLVIPSQVISIITLLSFTRLAGLTTRLTFNGIIGQVWALPLLIALHTLNTTTTNKWIVFAIVSLLLGHPSNHSVQASRNANTVRTRTVSTAMHNMCVQAGSIVYLNIYRTGAPERLATLPSIFEPVAAG</sequence>
<keyword evidence="1" id="KW-0812">Transmembrane</keyword>
<dbReference type="AlphaFoldDB" id="A0A8H4W451"/>
<keyword evidence="3" id="KW-1185">Reference proteome</keyword>
<protein>
    <submittedName>
        <fullName evidence="2">Uncharacterized protein</fullName>
    </submittedName>
</protein>
<accession>A0A8H4W451</accession>
<organism evidence="2 3">
    <name type="scientific">Cudoniella acicularis</name>
    <dbReference type="NCBI Taxonomy" id="354080"/>
    <lineage>
        <taxon>Eukaryota</taxon>
        <taxon>Fungi</taxon>
        <taxon>Dikarya</taxon>
        <taxon>Ascomycota</taxon>
        <taxon>Pezizomycotina</taxon>
        <taxon>Leotiomycetes</taxon>
        <taxon>Helotiales</taxon>
        <taxon>Tricladiaceae</taxon>
        <taxon>Cudoniella</taxon>
    </lineage>
</organism>
<feature type="transmembrane region" description="Helical" evidence="1">
    <location>
        <begin position="58"/>
        <end position="76"/>
    </location>
</feature>
<evidence type="ECO:0000256" key="1">
    <source>
        <dbReference type="SAM" id="Phobius"/>
    </source>
</evidence>
<feature type="transmembrane region" description="Helical" evidence="1">
    <location>
        <begin position="32"/>
        <end position="52"/>
    </location>
</feature>
<name>A0A8H4W451_9HELO</name>